<evidence type="ECO:0000313" key="7">
    <source>
        <dbReference type="EMBL" id="SLM87135.1"/>
    </source>
</evidence>
<dbReference type="InterPro" id="IPR017853">
    <property type="entry name" value="GH"/>
</dbReference>
<feature type="domain" description="Glycoside hydrolase family 3 N-terminal" evidence="6">
    <location>
        <begin position="69"/>
        <end position="380"/>
    </location>
</feature>
<gene>
    <name evidence="7" type="ORF">FM121_13635</name>
</gene>
<dbReference type="PANTHER" id="PTHR30480:SF16">
    <property type="entry name" value="GLYCOSIDE HYDROLASE FAMILY 3 DOMAIN PROTEIN"/>
    <property type="match status" value="1"/>
</dbReference>
<keyword evidence="5" id="KW-1133">Transmembrane helix</keyword>
<dbReference type="Proteomes" id="UP000195918">
    <property type="component" value="Unassembled WGS sequence"/>
</dbReference>
<feature type="region of interest" description="Disordered" evidence="4">
    <location>
        <begin position="33"/>
        <end position="57"/>
    </location>
</feature>
<dbReference type="InterPro" id="IPR019800">
    <property type="entry name" value="Glyco_hydro_3_AS"/>
</dbReference>
<keyword evidence="8" id="KW-1185">Reference proteome</keyword>
<dbReference type="AlphaFoldDB" id="A0A1X6WS74"/>
<evidence type="ECO:0000259" key="6">
    <source>
        <dbReference type="Pfam" id="PF00933"/>
    </source>
</evidence>
<keyword evidence="3 7" id="KW-0326">Glycosidase</keyword>
<sequence length="391" mass="44157">MKKEYKIILIFILLISGISYLLVKEYQKTDIKETNKKQTSTSEVKQTEQPKRKSSNEEITDYVNQLSAEEKVGQLFLIRIPEENVLSDIEKYNPGGVVIFGRDVEKETKISFTDKINGFQKKSRIPLLVASDEEGGTVTRISPNRDIIATPFKSPQEIYKEDGLEGLKKDTKERSEKLKELGINVNLGPVADVSTEKESFIYDRSLGLPTDETSLAIAAMVSVMNEEKIGNSLKHFPGYGDNKDSHTEIVYDDRKAAELRKNDWLPFEVGIRAGADSILVSHNVLKDVDDKKPSSLSKPVHDILRNDLKFSGVIMTDDMDMAGLTDFTTQKEGALDAILSGNDLVMTSHYQEQIPFILEEMAKNEELKKRIDESVTRVIKWKYELGLLSFP</sequence>
<dbReference type="EMBL" id="FWFD01000020">
    <property type="protein sequence ID" value="SLM87135.1"/>
    <property type="molecule type" value="Genomic_DNA"/>
</dbReference>
<dbReference type="InterPro" id="IPR001764">
    <property type="entry name" value="Glyco_hydro_3_N"/>
</dbReference>
<dbReference type="GO" id="GO:0004563">
    <property type="term" value="F:beta-N-acetylhexosaminidase activity"/>
    <property type="evidence" value="ECO:0007669"/>
    <property type="project" value="UniProtKB-EC"/>
</dbReference>
<name>A0A1X6WS74_9ENTE</name>
<dbReference type="SUPFAM" id="SSF51445">
    <property type="entry name" value="(Trans)glycosidases"/>
    <property type="match status" value="1"/>
</dbReference>
<evidence type="ECO:0000256" key="5">
    <source>
        <dbReference type="SAM" id="Phobius"/>
    </source>
</evidence>
<keyword evidence="5" id="KW-0812">Transmembrane</keyword>
<dbReference type="RefSeq" id="WP_086952754.1">
    <property type="nucleotide sequence ID" value="NZ_FWFD01000020.1"/>
</dbReference>
<evidence type="ECO:0000256" key="4">
    <source>
        <dbReference type="SAM" id="MobiDB-lite"/>
    </source>
</evidence>
<dbReference type="InterPro" id="IPR050226">
    <property type="entry name" value="NagZ_Beta-hexosaminidase"/>
</dbReference>
<dbReference type="GO" id="GO:0005975">
    <property type="term" value="P:carbohydrate metabolic process"/>
    <property type="evidence" value="ECO:0007669"/>
    <property type="project" value="InterPro"/>
</dbReference>
<proteinExistence type="inferred from homology"/>
<dbReference type="EC" id="3.2.1.52" evidence="7"/>
<dbReference type="PANTHER" id="PTHR30480">
    <property type="entry name" value="BETA-HEXOSAMINIDASE-RELATED"/>
    <property type="match status" value="1"/>
</dbReference>
<dbReference type="GO" id="GO:0009254">
    <property type="term" value="P:peptidoglycan turnover"/>
    <property type="evidence" value="ECO:0007669"/>
    <property type="project" value="TreeGrafter"/>
</dbReference>
<feature type="transmembrane region" description="Helical" evidence="5">
    <location>
        <begin position="7"/>
        <end position="23"/>
    </location>
</feature>
<organism evidence="7 8">
    <name type="scientific">Vagococcus fluvialis bH819</name>
    <dbReference type="NCBI Taxonomy" id="1255619"/>
    <lineage>
        <taxon>Bacteria</taxon>
        <taxon>Bacillati</taxon>
        <taxon>Bacillota</taxon>
        <taxon>Bacilli</taxon>
        <taxon>Lactobacillales</taxon>
        <taxon>Enterococcaceae</taxon>
        <taxon>Vagococcus</taxon>
    </lineage>
</organism>
<dbReference type="PROSITE" id="PS00775">
    <property type="entry name" value="GLYCOSYL_HYDROL_F3"/>
    <property type="match status" value="1"/>
</dbReference>
<accession>A0A1X6WS74</accession>
<keyword evidence="5" id="KW-0472">Membrane</keyword>
<reference evidence="8" key="1">
    <citation type="submission" date="2017-02" db="EMBL/GenBank/DDBJ databases">
        <authorList>
            <person name="Dridi B."/>
        </authorList>
    </citation>
    <scope>NUCLEOTIDE SEQUENCE [LARGE SCALE GENOMIC DNA]</scope>
    <source>
        <strain evidence="8">bH819</strain>
    </source>
</reference>
<evidence type="ECO:0000313" key="8">
    <source>
        <dbReference type="Proteomes" id="UP000195918"/>
    </source>
</evidence>
<dbReference type="InterPro" id="IPR036962">
    <property type="entry name" value="Glyco_hydro_3_N_sf"/>
</dbReference>
<dbReference type="OrthoDB" id="9805821at2"/>
<keyword evidence="2 7" id="KW-0378">Hydrolase</keyword>
<evidence type="ECO:0000256" key="1">
    <source>
        <dbReference type="ARBA" id="ARBA00005336"/>
    </source>
</evidence>
<comment type="similarity">
    <text evidence="1">Belongs to the glycosyl hydrolase 3 family.</text>
</comment>
<dbReference type="Pfam" id="PF00933">
    <property type="entry name" value="Glyco_hydro_3"/>
    <property type="match status" value="1"/>
</dbReference>
<dbReference type="Gene3D" id="3.20.20.300">
    <property type="entry name" value="Glycoside hydrolase, family 3, N-terminal domain"/>
    <property type="match status" value="1"/>
</dbReference>
<protein>
    <submittedName>
        <fullName evidence="7">Beta-hexosaminidase</fullName>
        <ecNumber evidence="7">3.2.1.52</ecNumber>
    </submittedName>
</protein>
<feature type="compositionally biased region" description="Basic and acidic residues" evidence="4">
    <location>
        <begin position="45"/>
        <end position="56"/>
    </location>
</feature>
<evidence type="ECO:0000256" key="3">
    <source>
        <dbReference type="ARBA" id="ARBA00023295"/>
    </source>
</evidence>
<evidence type="ECO:0000256" key="2">
    <source>
        <dbReference type="ARBA" id="ARBA00022801"/>
    </source>
</evidence>